<dbReference type="Gene3D" id="2.60.120.1440">
    <property type="match status" value="1"/>
</dbReference>
<dbReference type="InterPro" id="IPR018392">
    <property type="entry name" value="LysM"/>
</dbReference>
<dbReference type="InterPro" id="IPR006860">
    <property type="entry name" value="FecR"/>
</dbReference>
<dbReference type="Pfam" id="PF04773">
    <property type="entry name" value="FecR"/>
    <property type="match status" value="1"/>
</dbReference>
<gene>
    <name evidence="4" type="ORF">AcdelDRAFT_1500</name>
</gene>
<dbReference type="PANTHER" id="PTHR38731">
    <property type="entry name" value="LIPL45-RELATED LIPOPROTEIN-RELATED"/>
    <property type="match status" value="1"/>
</dbReference>
<reference evidence="4 5" key="1">
    <citation type="submission" date="2009-05" db="EMBL/GenBank/DDBJ databases">
        <title>The draft genome of Acidovorax delafieldii 2AN.</title>
        <authorList>
            <consortium name="US DOE Joint Genome Institute (JGI-PGF)"/>
            <person name="Lucas S."/>
            <person name="Copeland A."/>
            <person name="Lapidus A."/>
            <person name="Glavina del Rio T."/>
            <person name="Tice H."/>
            <person name="Bruce D."/>
            <person name="Goodwin L."/>
            <person name="Pitluck S."/>
            <person name="Larimer F."/>
            <person name="Land M.L."/>
            <person name="Hauser L."/>
            <person name="Shelobolina E.S."/>
            <person name="Picardal F."/>
            <person name="Roden E."/>
            <person name="Emerson D."/>
        </authorList>
    </citation>
    <scope>NUCLEOTIDE SEQUENCE [LARGE SCALE GENOMIC DNA]</scope>
    <source>
        <strain evidence="4 5">2AN</strain>
    </source>
</reference>
<organism evidence="4 5">
    <name type="scientific">Acidovorax delafieldii 2AN</name>
    <dbReference type="NCBI Taxonomy" id="573060"/>
    <lineage>
        <taxon>Bacteria</taxon>
        <taxon>Pseudomonadati</taxon>
        <taxon>Pseudomonadota</taxon>
        <taxon>Betaproteobacteria</taxon>
        <taxon>Burkholderiales</taxon>
        <taxon>Comamonadaceae</taxon>
        <taxon>Acidovorax</taxon>
    </lineage>
</organism>
<dbReference type="EMBL" id="ACQT01000033">
    <property type="protein sequence ID" value="EER60923.1"/>
    <property type="molecule type" value="Genomic_DNA"/>
</dbReference>
<keyword evidence="2" id="KW-0732">Signal</keyword>
<dbReference type="RefSeq" id="WP_005795066.1">
    <property type="nucleotide sequence ID" value="NZ_ACQT01000033.1"/>
</dbReference>
<dbReference type="PIRSF" id="PIRSF029644">
    <property type="entry name" value="UCP029644"/>
    <property type="match status" value="1"/>
</dbReference>
<feature type="region of interest" description="Disordered" evidence="1">
    <location>
        <begin position="556"/>
        <end position="576"/>
    </location>
</feature>
<evidence type="ECO:0000256" key="2">
    <source>
        <dbReference type="SAM" id="SignalP"/>
    </source>
</evidence>
<comment type="caution">
    <text evidence="4">The sequence shown here is derived from an EMBL/GenBank/DDBJ whole genome shotgun (WGS) entry which is preliminary data.</text>
</comment>
<dbReference type="CDD" id="cd00118">
    <property type="entry name" value="LysM"/>
    <property type="match status" value="1"/>
</dbReference>
<accession>C5T3L7</accession>
<dbReference type="Gene3D" id="3.10.350.10">
    <property type="entry name" value="LysM domain"/>
    <property type="match status" value="1"/>
</dbReference>
<evidence type="ECO:0000259" key="3">
    <source>
        <dbReference type="PROSITE" id="PS51782"/>
    </source>
</evidence>
<dbReference type="InterPro" id="IPR013783">
    <property type="entry name" value="Ig-like_fold"/>
</dbReference>
<dbReference type="PROSITE" id="PS51782">
    <property type="entry name" value="LYSM"/>
    <property type="match status" value="1"/>
</dbReference>
<evidence type="ECO:0000256" key="1">
    <source>
        <dbReference type="SAM" id="MobiDB-lite"/>
    </source>
</evidence>
<dbReference type="Pfam" id="PF01476">
    <property type="entry name" value="LysM"/>
    <property type="match status" value="1"/>
</dbReference>
<feature type="chain" id="PRO_5002955576" evidence="2">
    <location>
        <begin position="34"/>
        <end position="576"/>
    </location>
</feature>
<dbReference type="Gene3D" id="2.60.40.10">
    <property type="entry name" value="Immunoglobulins"/>
    <property type="match status" value="2"/>
</dbReference>
<dbReference type="InterPro" id="IPR036779">
    <property type="entry name" value="LysM_dom_sf"/>
</dbReference>
<evidence type="ECO:0000313" key="5">
    <source>
        <dbReference type="Proteomes" id="UP000003856"/>
    </source>
</evidence>
<dbReference type="SUPFAM" id="SSF54106">
    <property type="entry name" value="LysM domain"/>
    <property type="match status" value="1"/>
</dbReference>
<name>C5T3L7_ACIDE</name>
<proteinExistence type="predicted"/>
<evidence type="ECO:0000313" key="4">
    <source>
        <dbReference type="EMBL" id="EER60923.1"/>
    </source>
</evidence>
<keyword evidence="5" id="KW-1185">Reference proteome</keyword>
<protein>
    <submittedName>
        <fullName evidence="4">Peptidoglycan-binding LysM</fullName>
    </submittedName>
</protein>
<dbReference type="PATRIC" id="fig|573060.9.peg.3655"/>
<sequence length="576" mass="61655">MATNNGRRRGASRVTAFAITALAGWMAGASAQAGPGISQTDEIAHTVQEGDTLEGLARAYLAAPRQWSLLQARNKVSDPRRLRPGSVVWIPVSLQPSESATVEFVDGQVTQQPRSGGAPTLVAPGGRLGEGTVLQVGTDSFVTVKLADGTLVRVQARSELQLRQLRRRGRAGSLQSVLEMRGGGVESTVPPNNETFRRFELRTPMAVTSVRGTRFSVTIDDTGQAVASVLNGSVTVQSREATVPQNTTALLAPGQGLAITADGAVGAPRPLLAAPDTSGVPDRLGDVGILAIDVPELPGAARYEAQVARDTDFTQVLRHGSFIDGHLRWKALDDGTYYLSVRALDSSGIPGTPAIRPFAIKTRPVPPLYQEPAPDGVVASGAGELRCTQVPGVRWYRIQVANDEQFSQPVLDDQRLMDCRMALATLPAGRYFWRAASQQLLTKSDSIDQGPFAQPQPFTVADRPATVQLQSIRAQANDTAVHLHWPARPGQRFRLQLALSTDPVFEQVLQDATLDDPEWTAAQLPAGEYLVRIQVLDATGLQSDFSAPRQIRVDSGVRTGTGLPVSTSYGQPVGRP</sequence>
<dbReference type="Proteomes" id="UP000003856">
    <property type="component" value="Unassembled WGS sequence"/>
</dbReference>
<feature type="domain" description="LysM" evidence="3">
    <location>
        <begin position="43"/>
        <end position="90"/>
    </location>
</feature>
<dbReference type="AlphaFoldDB" id="C5T3L7"/>
<feature type="signal peptide" evidence="2">
    <location>
        <begin position="1"/>
        <end position="33"/>
    </location>
</feature>
<dbReference type="SMART" id="SM00257">
    <property type="entry name" value="LysM"/>
    <property type="match status" value="1"/>
</dbReference>
<dbReference type="InterPro" id="IPR016930">
    <property type="entry name" value="UCP029644"/>
</dbReference>